<keyword evidence="6" id="KW-0863">Zinc-finger</keyword>
<keyword evidence="3" id="KW-0690">Ribosome biogenesis</keyword>
<evidence type="ECO:0000259" key="9">
    <source>
        <dbReference type="PROSITE" id="PS00028"/>
    </source>
</evidence>
<keyword evidence="4" id="KW-0479">Metal-binding</keyword>
<proteinExistence type="inferred from homology"/>
<dbReference type="SMART" id="SM00451">
    <property type="entry name" value="ZnF_U1"/>
    <property type="match status" value="2"/>
</dbReference>
<keyword evidence="7" id="KW-0862">Zinc</keyword>
<comment type="similarity">
    <text evidence="8">Belongs to the REI1 family.</text>
</comment>
<dbReference type="SUPFAM" id="SSF57667">
    <property type="entry name" value="beta-beta-alpha zinc fingers"/>
    <property type="match status" value="2"/>
</dbReference>
<evidence type="ECO:0000256" key="8">
    <source>
        <dbReference type="ARBA" id="ARBA00034126"/>
    </source>
</evidence>
<evidence type="ECO:0000256" key="5">
    <source>
        <dbReference type="ARBA" id="ARBA00022737"/>
    </source>
</evidence>
<name>A0ABN7SXT0_OIKDI</name>
<dbReference type="InterPro" id="IPR003604">
    <property type="entry name" value="Matrin/U1-like-C_Znf_C2H2"/>
</dbReference>
<feature type="domain" description="C2H2-type" evidence="9">
    <location>
        <begin position="75"/>
        <end position="97"/>
    </location>
</feature>
<dbReference type="Pfam" id="PF12756">
    <property type="entry name" value="zf-C2H2_2"/>
    <property type="match status" value="1"/>
</dbReference>
<keyword evidence="5" id="KW-0677">Repeat</keyword>
<evidence type="ECO:0000256" key="6">
    <source>
        <dbReference type="ARBA" id="ARBA00022771"/>
    </source>
</evidence>
<dbReference type="SMART" id="SM00355">
    <property type="entry name" value="ZnF_C2H2"/>
    <property type="match status" value="4"/>
</dbReference>
<protein>
    <submittedName>
        <fullName evidence="10">Oidioi.mRNA.OKI2018_I69.chr1.g3480.t1.cds</fullName>
    </submittedName>
</protein>
<evidence type="ECO:0000256" key="3">
    <source>
        <dbReference type="ARBA" id="ARBA00022517"/>
    </source>
</evidence>
<gene>
    <name evidence="10" type="ORF">OKIOD_LOCUS12245</name>
</gene>
<evidence type="ECO:0000313" key="10">
    <source>
        <dbReference type="EMBL" id="CAG5107770.1"/>
    </source>
</evidence>
<organism evidence="10 11">
    <name type="scientific">Oikopleura dioica</name>
    <name type="common">Tunicate</name>
    <dbReference type="NCBI Taxonomy" id="34765"/>
    <lineage>
        <taxon>Eukaryota</taxon>
        <taxon>Metazoa</taxon>
        <taxon>Chordata</taxon>
        <taxon>Tunicata</taxon>
        <taxon>Appendicularia</taxon>
        <taxon>Copelata</taxon>
        <taxon>Oikopleuridae</taxon>
        <taxon>Oikopleura</taxon>
    </lineage>
</organism>
<dbReference type="PANTHER" id="PTHR13182">
    <property type="entry name" value="ZINC FINGER PROTEIN 622"/>
    <property type="match status" value="1"/>
</dbReference>
<comment type="subcellular location">
    <subcellularLocation>
        <location evidence="1">Cytoplasm</location>
    </subcellularLocation>
</comment>
<dbReference type="Pfam" id="PF12171">
    <property type="entry name" value="zf-C2H2_jaz"/>
    <property type="match status" value="1"/>
</dbReference>
<sequence length="426" mass="49189">MEVDSDYLNCRTCRVRFAESAAHRDHFKSEWHLYNIKRKVIKLAPISVEEFVERQLLSQGGSCVSSELGETDWYCAYCSRRFQSKRAWLNHQESQKHKQKENDHVSRGMQRIKVLTEEARARGMPAPSRDEMNEILKPPLRQKKTTGKAWGHGDAPRYKWLKEIGMLESDDDEDDCIDEEDDEWEDIAEVDAQSLASEVGEAEQRDISIQECLFCGVFGKSWEDNLRHMSKKHDFRIPDLAFVKEPKELMQYLADKVGKGNMCLVCSLDGKAFFSLKAVRMHMIEKGHCRISTDGDNALELVDFYDFTKADDQPELIRDGLSEDEQIPVESQGYELVLPSGAILGHRQLKRYFSQRHVEIKHKPRDNAPPQFKAIGFGENEASHEALVAKDLRHVWKMVAKNQVKSELRNNKVSRKFFKDPTGLIQ</sequence>
<dbReference type="InterPro" id="IPR013087">
    <property type="entry name" value="Znf_C2H2_type"/>
</dbReference>
<dbReference type="Gene3D" id="3.30.160.60">
    <property type="entry name" value="Classic Zinc Finger"/>
    <property type="match status" value="1"/>
</dbReference>
<evidence type="ECO:0000256" key="2">
    <source>
        <dbReference type="ARBA" id="ARBA00022490"/>
    </source>
</evidence>
<dbReference type="EMBL" id="OU015566">
    <property type="protein sequence ID" value="CAG5107770.1"/>
    <property type="molecule type" value="Genomic_DNA"/>
</dbReference>
<keyword evidence="11" id="KW-1185">Reference proteome</keyword>
<evidence type="ECO:0000313" key="11">
    <source>
        <dbReference type="Proteomes" id="UP001158576"/>
    </source>
</evidence>
<evidence type="ECO:0000256" key="1">
    <source>
        <dbReference type="ARBA" id="ARBA00004496"/>
    </source>
</evidence>
<accession>A0ABN7SXT0</accession>
<evidence type="ECO:0000256" key="4">
    <source>
        <dbReference type="ARBA" id="ARBA00022723"/>
    </source>
</evidence>
<dbReference type="InterPro" id="IPR040025">
    <property type="entry name" value="Znf622/Rei1/Reh1"/>
</dbReference>
<keyword evidence="2" id="KW-0963">Cytoplasm</keyword>
<dbReference type="InterPro" id="IPR036236">
    <property type="entry name" value="Znf_C2H2_sf"/>
</dbReference>
<dbReference type="PROSITE" id="PS00028">
    <property type="entry name" value="ZINC_FINGER_C2H2_1"/>
    <property type="match status" value="1"/>
</dbReference>
<dbReference type="InterPro" id="IPR022755">
    <property type="entry name" value="Znf_C2H2_jaz"/>
</dbReference>
<evidence type="ECO:0000256" key="7">
    <source>
        <dbReference type="ARBA" id="ARBA00022833"/>
    </source>
</evidence>
<reference evidence="10 11" key="1">
    <citation type="submission" date="2021-04" db="EMBL/GenBank/DDBJ databases">
        <authorList>
            <person name="Bliznina A."/>
        </authorList>
    </citation>
    <scope>NUCLEOTIDE SEQUENCE [LARGE SCALE GENOMIC DNA]</scope>
</reference>
<dbReference type="InterPro" id="IPR041661">
    <property type="entry name" value="ZN622/Rei1/Reh1_Znf-C2H2"/>
</dbReference>
<dbReference type="Proteomes" id="UP001158576">
    <property type="component" value="Chromosome 1"/>
</dbReference>
<dbReference type="PANTHER" id="PTHR13182:SF8">
    <property type="entry name" value="CYTOPLASMIC 60S SUBUNIT BIOGENESIS FACTOR ZNF622"/>
    <property type="match status" value="1"/>
</dbReference>